<comment type="caution">
    <text evidence="2">The sequence shown here is derived from an EMBL/GenBank/DDBJ whole genome shotgun (WGS) entry which is preliminary data.</text>
</comment>
<organism evidence="2 3">
    <name type="scientific">Neonectria ditissima</name>
    <dbReference type="NCBI Taxonomy" id="78410"/>
    <lineage>
        <taxon>Eukaryota</taxon>
        <taxon>Fungi</taxon>
        <taxon>Dikarya</taxon>
        <taxon>Ascomycota</taxon>
        <taxon>Pezizomycotina</taxon>
        <taxon>Sordariomycetes</taxon>
        <taxon>Hypocreomycetidae</taxon>
        <taxon>Hypocreales</taxon>
        <taxon>Nectriaceae</taxon>
        <taxon>Neonectria</taxon>
    </lineage>
</organism>
<feature type="region of interest" description="Disordered" evidence="1">
    <location>
        <begin position="82"/>
        <end position="101"/>
    </location>
</feature>
<keyword evidence="3" id="KW-1185">Reference proteome</keyword>
<dbReference type="Proteomes" id="UP000050424">
    <property type="component" value="Unassembled WGS sequence"/>
</dbReference>
<proteinExistence type="predicted"/>
<name>A0A0P7B9E1_9HYPO</name>
<sequence>MSDHDVIEDLIWFSDECDDTEDLTWFSDGAAPFPSLGDEETVLSTDGDSEAVTSVHETITSAHETVTSTHETTTSSHEMATGAMTDHNSSEPDSDWGDDSEYSAERSIYGDFDINPEDYYISDEEDWHMNLRRAQMFIRSLTLEQRREARARARQWVWNQWEANQVLAIEVDEREMELATWIDSLDD</sequence>
<reference evidence="2 3" key="1">
    <citation type="submission" date="2015-09" db="EMBL/GenBank/DDBJ databases">
        <title>Draft genome of a European isolate of the apple canker pathogen Neonectria ditissima.</title>
        <authorList>
            <person name="Gomez-Cortecero A."/>
            <person name="Harrison R.J."/>
            <person name="Armitage A.D."/>
        </authorList>
    </citation>
    <scope>NUCLEOTIDE SEQUENCE [LARGE SCALE GENOMIC DNA]</scope>
    <source>
        <strain evidence="2 3">R09/05</strain>
    </source>
</reference>
<dbReference type="EMBL" id="LKCW01000183">
    <property type="protein sequence ID" value="KPM36944.1"/>
    <property type="molecule type" value="Genomic_DNA"/>
</dbReference>
<evidence type="ECO:0000313" key="3">
    <source>
        <dbReference type="Proteomes" id="UP000050424"/>
    </source>
</evidence>
<gene>
    <name evidence="2" type="ORF">AK830_g9625</name>
</gene>
<accession>A0A0P7B9E1</accession>
<evidence type="ECO:0000313" key="2">
    <source>
        <dbReference type="EMBL" id="KPM36944.1"/>
    </source>
</evidence>
<evidence type="ECO:0000256" key="1">
    <source>
        <dbReference type="SAM" id="MobiDB-lite"/>
    </source>
</evidence>
<feature type="compositionally biased region" description="Acidic residues" evidence="1">
    <location>
        <begin position="92"/>
        <end position="101"/>
    </location>
</feature>
<protein>
    <submittedName>
        <fullName evidence="2">Uncharacterized protein</fullName>
    </submittedName>
</protein>
<dbReference type="AlphaFoldDB" id="A0A0P7B9E1"/>